<dbReference type="EMBL" id="UZAN01042810">
    <property type="protein sequence ID" value="VDP76843.1"/>
    <property type="molecule type" value="Genomic_DNA"/>
</dbReference>
<accession>A0A183AG10</accession>
<dbReference type="AlphaFoldDB" id="A0A183AG10"/>
<sequence>MHNAASLIILYKSRRMIMESNLDKLNSQVISSCVYLFQGTCVSKYIGRTGRRLAPRISAHVPGNLALNGSKILSNSIGRHILDCKFCTDPKQAFRVLKQAKTGRLLRFAEAKAIRRHKSDLYMQLELVATLTLSW</sequence>
<evidence type="ECO:0000313" key="1">
    <source>
        <dbReference type="EMBL" id="VDP76843.1"/>
    </source>
</evidence>
<dbReference type="WBParaSite" id="ECPE_0000590801-mRNA-1">
    <property type="protein sequence ID" value="ECPE_0000590801-mRNA-1"/>
    <property type="gene ID" value="ECPE_0000590801"/>
</dbReference>
<proteinExistence type="predicted"/>
<organism evidence="3">
    <name type="scientific">Echinostoma caproni</name>
    <dbReference type="NCBI Taxonomy" id="27848"/>
    <lineage>
        <taxon>Eukaryota</taxon>
        <taxon>Metazoa</taxon>
        <taxon>Spiralia</taxon>
        <taxon>Lophotrochozoa</taxon>
        <taxon>Platyhelminthes</taxon>
        <taxon>Trematoda</taxon>
        <taxon>Digenea</taxon>
        <taxon>Plagiorchiida</taxon>
        <taxon>Echinostomata</taxon>
        <taxon>Echinostomatoidea</taxon>
        <taxon>Echinostomatidae</taxon>
        <taxon>Echinostoma</taxon>
    </lineage>
</organism>
<protein>
    <submittedName>
        <fullName evidence="3">GIY-YIG domain-containing protein</fullName>
    </submittedName>
</protein>
<reference evidence="1 2" key="2">
    <citation type="submission" date="2018-11" db="EMBL/GenBank/DDBJ databases">
        <authorList>
            <consortium name="Pathogen Informatics"/>
        </authorList>
    </citation>
    <scope>NUCLEOTIDE SEQUENCE [LARGE SCALE GENOMIC DNA]</scope>
    <source>
        <strain evidence="1 2">Egypt</strain>
    </source>
</reference>
<gene>
    <name evidence="1" type="ORF">ECPE_LOCUS5895</name>
</gene>
<keyword evidence="2" id="KW-1185">Reference proteome</keyword>
<name>A0A183AG10_9TREM</name>
<dbReference type="OrthoDB" id="6263948at2759"/>
<reference evidence="3" key="1">
    <citation type="submission" date="2016-06" db="UniProtKB">
        <authorList>
            <consortium name="WormBaseParasite"/>
        </authorList>
    </citation>
    <scope>IDENTIFICATION</scope>
</reference>
<evidence type="ECO:0000313" key="2">
    <source>
        <dbReference type="Proteomes" id="UP000272942"/>
    </source>
</evidence>
<dbReference type="Proteomes" id="UP000272942">
    <property type="component" value="Unassembled WGS sequence"/>
</dbReference>
<evidence type="ECO:0000313" key="3">
    <source>
        <dbReference type="WBParaSite" id="ECPE_0000590801-mRNA-1"/>
    </source>
</evidence>